<comment type="caution">
    <text evidence="1">The sequence shown here is derived from an EMBL/GenBank/DDBJ whole genome shotgun (WGS) entry which is preliminary data.</text>
</comment>
<dbReference type="AlphaFoldDB" id="A0A119CW39"/>
<dbReference type="RefSeq" id="WP_059755389.1">
    <property type="nucleotide sequence ID" value="NZ_LDUG01000023.1"/>
</dbReference>
<dbReference type="EMBL" id="LDUG01000023">
    <property type="protein sequence ID" value="KVW95851.1"/>
    <property type="molecule type" value="Genomic_DNA"/>
</dbReference>
<proteinExistence type="predicted"/>
<sequence length="134" mass="14722">MNISNYADLLTTARQQPEPQRLLFVFTQPELPEGHTAAQNQGFHAGTGGVLTPQMCTDKALDELGDFSDLVEESRQMGQDWKIVFVACLAGRAGVMPSTEEAQAHLKTMVNSIQNGTISKYLAYDRDGDLVQFS</sequence>
<dbReference type="PATRIC" id="fig|36861.3.peg.1529"/>
<evidence type="ECO:0000313" key="2">
    <source>
        <dbReference type="Proteomes" id="UP000064243"/>
    </source>
</evidence>
<organism evidence="1 2">
    <name type="scientific">Thiobacillus denitrificans</name>
    <dbReference type="NCBI Taxonomy" id="36861"/>
    <lineage>
        <taxon>Bacteria</taxon>
        <taxon>Pseudomonadati</taxon>
        <taxon>Pseudomonadota</taxon>
        <taxon>Betaproteobacteria</taxon>
        <taxon>Nitrosomonadales</taxon>
        <taxon>Thiobacillaceae</taxon>
        <taxon>Thiobacillus</taxon>
    </lineage>
</organism>
<dbReference type="Proteomes" id="UP000064243">
    <property type="component" value="Unassembled WGS sequence"/>
</dbReference>
<gene>
    <name evidence="1" type="ORF">ABW22_09355</name>
</gene>
<accession>A0A119CW39</accession>
<name>A0A119CW39_THIDE</name>
<dbReference type="OrthoDB" id="6182044at2"/>
<protein>
    <submittedName>
        <fullName evidence="1">Ribonucleotide reductase subunit alpha</fullName>
    </submittedName>
</protein>
<evidence type="ECO:0000313" key="1">
    <source>
        <dbReference type="EMBL" id="KVW95851.1"/>
    </source>
</evidence>
<keyword evidence="2" id="KW-1185">Reference proteome</keyword>
<reference evidence="1 2" key="1">
    <citation type="journal article" date="2015" name="Appl. Environ. Microbiol.">
        <title>Aerobic and Anaerobic Thiosulfate Oxidation by a Cold-Adapted, Subglacial Chemoautotroph.</title>
        <authorList>
            <person name="Harrold Z.R."/>
            <person name="Skidmore M.L."/>
            <person name="Hamilton T.L."/>
            <person name="Desch L."/>
            <person name="Amada K."/>
            <person name="van Gelder W."/>
            <person name="Glover K."/>
            <person name="Roden E.E."/>
            <person name="Boyd E.S."/>
        </authorList>
    </citation>
    <scope>NUCLEOTIDE SEQUENCE [LARGE SCALE GENOMIC DNA]</scope>
    <source>
        <strain evidence="1 2">RG</strain>
    </source>
</reference>